<dbReference type="SUPFAM" id="SSF52374">
    <property type="entry name" value="Nucleotidylyl transferase"/>
    <property type="match status" value="1"/>
</dbReference>
<dbReference type="GO" id="GO:0005524">
    <property type="term" value="F:ATP binding"/>
    <property type="evidence" value="ECO:0007669"/>
    <property type="project" value="UniProtKB-KW"/>
</dbReference>
<sequence>MDRESKDILLKGPVAAAWNDASYVVKCFRAKPPEPILPVPGERNVLVTSALPYVNNVPHLGNLIGCVLSGDVFARYCRQRNYNVLYVCGTDEYGTATETKAIEEGLTPKEICDKYFEIHDKVYKWFNIDFDIFGRTSTTHQTSEPCIKTSNHLFLDLAKLQDPVNELFMKSSDQGVWSNNAKIITSTWLRDGLNRRCISRDLKWGTPVPLDGYTNKVFYVWFDAPIGYISITAGYIDEWEKWWKNPDEVKLYQFMAKDNVPFHTVVFPASLIGTKKPYTFLDSISSTEFLNYEDGKFSKSRGVGVFGNDAIDTGIPADVFRFYLLLVRPETQDSVFSWSDFAIKVNAELVNNLGNFINRTLTFLGKNYELVVPPVFPNDGDIHFLEQINVELQNYIENMEKCKLRDGLKCILSISKLGNGYLQAGEPWKLLKLNNNADK</sequence>
<dbReference type="GO" id="GO:0017101">
    <property type="term" value="C:aminoacyl-tRNA synthetase multienzyme complex"/>
    <property type="evidence" value="ECO:0007669"/>
    <property type="project" value="TreeGrafter"/>
</dbReference>
<dbReference type="EnsemblMetazoa" id="Aqu2.1.33542_001">
    <property type="protein sequence ID" value="Aqu2.1.33542_001"/>
    <property type="gene ID" value="Aqu2.1.33542"/>
</dbReference>
<dbReference type="GO" id="GO:0005829">
    <property type="term" value="C:cytosol"/>
    <property type="evidence" value="ECO:0007669"/>
    <property type="project" value="TreeGrafter"/>
</dbReference>
<dbReference type="InterPro" id="IPR014729">
    <property type="entry name" value="Rossmann-like_a/b/a_fold"/>
</dbReference>
<comment type="similarity">
    <text evidence="1 9">Belongs to the class-I aminoacyl-tRNA synthetase family.</text>
</comment>
<feature type="domain" description="Methionyl/Leucyl tRNA synthetase" evidence="10">
    <location>
        <begin position="142"/>
        <end position="361"/>
    </location>
</feature>
<keyword evidence="6 9" id="KW-0648">Protein biosynthesis</keyword>
<dbReference type="PANTHER" id="PTHR45765:SF1">
    <property type="entry name" value="METHIONINE--TRNA LIGASE, CYTOPLASMIC"/>
    <property type="match status" value="1"/>
</dbReference>
<dbReference type="PROSITE" id="PS00178">
    <property type="entry name" value="AA_TRNA_LIGASE_I"/>
    <property type="match status" value="1"/>
</dbReference>
<evidence type="ECO:0000313" key="11">
    <source>
        <dbReference type="EnsemblMetazoa" id="Aqu2.1.33542_001"/>
    </source>
</evidence>
<dbReference type="GO" id="GO:0004825">
    <property type="term" value="F:methionine-tRNA ligase activity"/>
    <property type="evidence" value="ECO:0007669"/>
    <property type="project" value="UniProtKB-EC"/>
</dbReference>
<dbReference type="InterPro" id="IPR015413">
    <property type="entry name" value="Methionyl/Leucyl_tRNA_Synth"/>
</dbReference>
<dbReference type="InterPro" id="IPR033911">
    <property type="entry name" value="MetRS_core"/>
</dbReference>
<dbReference type="STRING" id="400682.A0A1X7V1U5"/>
<dbReference type="InParanoid" id="A0A1X7V1U5"/>
<dbReference type="InterPro" id="IPR023458">
    <property type="entry name" value="Met-tRNA_ligase_1"/>
</dbReference>
<dbReference type="GO" id="GO:0006431">
    <property type="term" value="P:methionyl-tRNA aminoacylation"/>
    <property type="evidence" value="ECO:0007669"/>
    <property type="project" value="InterPro"/>
</dbReference>
<dbReference type="OrthoDB" id="5844513at2759"/>
<evidence type="ECO:0000256" key="7">
    <source>
        <dbReference type="ARBA" id="ARBA00023146"/>
    </source>
</evidence>
<reference evidence="11" key="1">
    <citation type="submission" date="2017-05" db="UniProtKB">
        <authorList>
            <consortium name="EnsemblMetazoa"/>
        </authorList>
    </citation>
    <scope>IDENTIFICATION</scope>
</reference>
<evidence type="ECO:0000256" key="1">
    <source>
        <dbReference type="ARBA" id="ARBA00005594"/>
    </source>
</evidence>
<evidence type="ECO:0000256" key="9">
    <source>
        <dbReference type="RuleBase" id="RU363039"/>
    </source>
</evidence>
<protein>
    <recommendedName>
        <fullName evidence="2">methionine--tRNA ligase</fullName>
        <ecNumber evidence="2">6.1.1.10</ecNumber>
    </recommendedName>
    <alternativeName>
        <fullName evidence="8">Methionyl-tRNA synthetase</fullName>
    </alternativeName>
</protein>
<dbReference type="PANTHER" id="PTHR45765">
    <property type="entry name" value="METHIONINE--TRNA LIGASE"/>
    <property type="match status" value="1"/>
</dbReference>
<evidence type="ECO:0000256" key="2">
    <source>
        <dbReference type="ARBA" id="ARBA00012838"/>
    </source>
</evidence>
<evidence type="ECO:0000256" key="3">
    <source>
        <dbReference type="ARBA" id="ARBA00022598"/>
    </source>
</evidence>
<keyword evidence="4 9" id="KW-0547">Nucleotide-binding</keyword>
<dbReference type="SUPFAM" id="SSF47323">
    <property type="entry name" value="Anticodon-binding domain of a subclass of class I aminoacyl-tRNA synthetases"/>
    <property type="match status" value="1"/>
</dbReference>
<evidence type="ECO:0000256" key="8">
    <source>
        <dbReference type="ARBA" id="ARBA00030904"/>
    </source>
</evidence>
<dbReference type="EC" id="6.1.1.10" evidence="2"/>
<evidence type="ECO:0000259" key="10">
    <source>
        <dbReference type="Pfam" id="PF09334"/>
    </source>
</evidence>
<dbReference type="InterPro" id="IPR009080">
    <property type="entry name" value="tRNAsynth_Ia_anticodon-bd"/>
</dbReference>
<feature type="domain" description="Methionyl/Leucyl tRNA synthetase" evidence="10">
    <location>
        <begin position="45"/>
        <end position="141"/>
    </location>
</feature>
<dbReference type="InterPro" id="IPR001412">
    <property type="entry name" value="aa-tRNA-synth_I_CS"/>
</dbReference>
<dbReference type="PRINTS" id="PR01041">
    <property type="entry name" value="TRNASYNTHMET"/>
</dbReference>
<name>A0A1X7V1U5_AMPQE</name>
<dbReference type="Gene3D" id="1.10.730.10">
    <property type="entry name" value="Isoleucyl-tRNA Synthetase, Domain 1"/>
    <property type="match status" value="1"/>
</dbReference>
<keyword evidence="3 9" id="KW-0436">Ligase</keyword>
<keyword evidence="5 9" id="KW-0067">ATP-binding</keyword>
<evidence type="ECO:0000256" key="4">
    <source>
        <dbReference type="ARBA" id="ARBA00022741"/>
    </source>
</evidence>
<evidence type="ECO:0000256" key="6">
    <source>
        <dbReference type="ARBA" id="ARBA00022917"/>
    </source>
</evidence>
<accession>A0A1X7V1U5</accession>
<proteinExistence type="inferred from homology"/>
<dbReference type="CDD" id="cd00814">
    <property type="entry name" value="MetRS_core"/>
    <property type="match status" value="1"/>
</dbReference>
<dbReference type="AlphaFoldDB" id="A0A1X7V1U5"/>
<organism evidence="11">
    <name type="scientific">Amphimedon queenslandica</name>
    <name type="common">Sponge</name>
    <dbReference type="NCBI Taxonomy" id="400682"/>
    <lineage>
        <taxon>Eukaryota</taxon>
        <taxon>Metazoa</taxon>
        <taxon>Porifera</taxon>
        <taxon>Demospongiae</taxon>
        <taxon>Heteroscleromorpha</taxon>
        <taxon>Haplosclerida</taxon>
        <taxon>Niphatidae</taxon>
        <taxon>Amphimedon</taxon>
    </lineage>
</organism>
<evidence type="ECO:0000256" key="5">
    <source>
        <dbReference type="ARBA" id="ARBA00022840"/>
    </source>
</evidence>
<keyword evidence="7 9" id="KW-0030">Aminoacyl-tRNA synthetase</keyword>
<dbReference type="Pfam" id="PF09334">
    <property type="entry name" value="tRNA-synt_1g"/>
    <property type="match status" value="2"/>
</dbReference>
<dbReference type="Gene3D" id="3.40.50.620">
    <property type="entry name" value="HUPs"/>
    <property type="match status" value="2"/>
</dbReference>